<dbReference type="Proteomes" id="UP000092256">
    <property type="component" value="Unassembled WGS sequence"/>
</dbReference>
<protein>
    <submittedName>
        <fullName evidence="1">Uncharacterized protein</fullName>
    </submittedName>
</protein>
<evidence type="ECO:0000313" key="2">
    <source>
        <dbReference type="Proteomes" id="UP000092256"/>
    </source>
</evidence>
<sequence>MIRAYEESDTKSKRVRAAIHRQCRGWQDGTSCGVIWNGKGSSWTQLDPQNKTFQLVPERA</sequence>
<dbReference type="EMBL" id="LYVJ01000012">
    <property type="protein sequence ID" value="OBU65033.1"/>
    <property type="molecule type" value="Genomic_DNA"/>
</dbReference>
<evidence type="ECO:0000313" key="1">
    <source>
        <dbReference type="EMBL" id="OBU65033.1"/>
    </source>
</evidence>
<accession>A0A1A6XQ12</accession>
<name>A0A1A6XQ12_STEMA</name>
<organism evidence="1 2">
    <name type="scientific">Stenotrophomonas maltophilia</name>
    <name type="common">Pseudomonas maltophilia</name>
    <name type="synonym">Xanthomonas maltophilia</name>
    <dbReference type="NCBI Taxonomy" id="40324"/>
    <lineage>
        <taxon>Bacteria</taxon>
        <taxon>Pseudomonadati</taxon>
        <taxon>Pseudomonadota</taxon>
        <taxon>Gammaproteobacteria</taxon>
        <taxon>Lysobacterales</taxon>
        <taxon>Lysobacteraceae</taxon>
        <taxon>Stenotrophomonas</taxon>
        <taxon>Stenotrophomonas maltophilia group</taxon>
    </lineage>
</organism>
<proteinExistence type="predicted"/>
<gene>
    <name evidence="1" type="ORF">A9K58_15465</name>
</gene>
<dbReference type="AlphaFoldDB" id="A0A1A6XQ12"/>
<comment type="caution">
    <text evidence="1">The sequence shown here is derived from an EMBL/GenBank/DDBJ whole genome shotgun (WGS) entry which is preliminary data.</text>
</comment>
<reference evidence="1 2" key="1">
    <citation type="submission" date="2016-05" db="EMBL/GenBank/DDBJ databases">
        <title>Draft Genome Sequences of Stenotrophomonas maltophilia Strains Sm32COP, Sm41DVV, Sm46PAILV, SmF3, SmF22, SmSOFb1 and SmCVFa1, Isolated from Different Manures, in France.</title>
        <authorList>
            <person name="Nazaret S."/>
            <person name="Bodilis J."/>
        </authorList>
    </citation>
    <scope>NUCLEOTIDE SEQUENCE [LARGE SCALE GENOMIC DNA]</scope>
    <source>
        <strain evidence="1 2">Sm46PAILV</strain>
    </source>
</reference>